<sequence>MLSNLCSIIVNLCACNICFEQMIENCIITCIPARVTILSCHGTRPSFIKHSGEVPHARQTVTASSPGSFYDVAFPVLMISETRWAVCRSRLRRTQQEVVQYNT</sequence>
<proteinExistence type="predicted"/>
<protein>
    <submittedName>
        <fullName evidence="1">Uncharacterized protein</fullName>
    </submittedName>
</protein>
<evidence type="ECO:0000313" key="2">
    <source>
        <dbReference type="Proteomes" id="UP001321473"/>
    </source>
</evidence>
<organism evidence="1 2">
    <name type="scientific">Amblyomma americanum</name>
    <name type="common">Lone star tick</name>
    <dbReference type="NCBI Taxonomy" id="6943"/>
    <lineage>
        <taxon>Eukaryota</taxon>
        <taxon>Metazoa</taxon>
        <taxon>Ecdysozoa</taxon>
        <taxon>Arthropoda</taxon>
        <taxon>Chelicerata</taxon>
        <taxon>Arachnida</taxon>
        <taxon>Acari</taxon>
        <taxon>Parasitiformes</taxon>
        <taxon>Ixodida</taxon>
        <taxon>Ixodoidea</taxon>
        <taxon>Ixodidae</taxon>
        <taxon>Amblyomminae</taxon>
        <taxon>Amblyomma</taxon>
    </lineage>
</organism>
<comment type="caution">
    <text evidence="1">The sequence shown here is derived from an EMBL/GenBank/DDBJ whole genome shotgun (WGS) entry which is preliminary data.</text>
</comment>
<gene>
    <name evidence="1" type="ORF">V5799_001306</name>
</gene>
<dbReference type="EMBL" id="JARKHS020036539">
    <property type="protein sequence ID" value="KAK8755990.1"/>
    <property type="molecule type" value="Genomic_DNA"/>
</dbReference>
<dbReference type="AlphaFoldDB" id="A0AAQ4D0K0"/>
<reference evidence="1 2" key="1">
    <citation type="journal article" date="2023" name="Arcadia Sci">
        <title>De novo assembly of a long-read Amblyomma americanum tick genome.</title>
        <authorList>
            <person name="Chou S."/>
            <person name="Poskanzer K.E."/>
            <person name="Rollins M."/>
            <person name="Thuy-Boun P.S."/>
        </authorList>
    </citation>
    <scope>NUCLEOTIDE SEQUENCE [LARGE SCALE GENOMIC DNA]</scope>
    <source>
        <strain evidence="1">F_SG_1</strain>
        <tissue evidence="1">Salivary glands</tissue>
    </source>
</reference>
<accession>A0AAQ4D0K0</accession>
<dbReference type="Proteomes" id="UP001321473">
    <property type="component" value="Unassembled WGS sequence"/>
</dbReference>
<name>A0AAQ4D0K0_AMBAM</name>
<keyword evidence="2" id="KW-1185">Reference proteome</keyword>
<evidence type="ECO:0000313" key="1">
    <source>
        <dbReference type="EMBL" id="KAK8755990.1"/>
    </source>
</evidence>